<dbReference type="AlphaFoldDB" id="A0A453GW33"/>
<reference evidence="2" key="5">
    <citation type="journal article" date="2021" name="G3 (Bethesda)">
        <title>Aegilops tauschii genome assembly Aet v5.0 features greater sequence contiguity and improved annotation.</title>
        <authorList>
            <person name="Wang L."/>
            <person name="Zhu T."/>
            <person name="Rodriguez J.C."/>
            <person name="Deal K.R."/>
            <person name="Dubcovsky J."/>
            <person name="McGuire P.E."/>
            <person name="Lux T."/>
            <person name="Spannagl M."/>
            <person name="Mayer K.F.X."/>
            <person name="Baldrich P."/>
            <person name="Meyers B.C."/>
            <person name="Huo N."/>
            <person name="Gu Y.Q."/>
            <person name="Zhou H."/>
            <person name="Devos K.M."/>
            <person name="Bennetzen J.L."/>
            <person name="Unver T."/>
            <person name="Budak H."/>
            <person name="Gulick P.J."/>
            <person name="Galiba G."/>
            <person name="Kalapos B."/>
            <person name="Nelson D.R."/>
            <person name="Li P."/>
            <person name="You F.M."/>
            <person name="Luo M.C."/>
            <person name="Dvorak J."/>
        </authorList>
    </citation>
    <scope>NUCLEOTIDE SEQUENCE [LARGE SCALE GENOMIC DNA]</scope>
    <source>
        <strain evidence="2">cv. AL8/78</strain>
    </source>
</reference>
<sequence>LHFPSSIVSYIEDKNSGLTAQAILNHAWISARNARGNASESSSNTTMKIYVPTNPRGAEMLAPGIIASESDFNAHRLWGDPAEVAILFCISTFQLMGCLSFFLFHLICCIPPQRE</sequence>
<reference evidence="3" key="1">
    <citation type="journal article" date="2014" name="Science">
        <title>Ancient hybridizations among the ancestral genomes of bread wheat.</title>
        <authorList>
            <consortium name="International Wheat Genome Sequencing Consortium,"/>
            <person name="Marcussen T."/>
            <person name="Sandve S.R."/>
            <person name="Heier L."/>
            <person name="Spannagl M."/>
            <person name="Pfeifer M."/>
            <person name="Jakobsen K.S."/>
            <person name="Wulff B.B."/>
            <person name="Steuernagel B."/>
            <person name="Mayer K.F."/>
            <person name="Olsen O.A."/>
        </authorList>
    </citation>
    <scope>NUCLEOTIDE SEQUENCE [LARGE SCALE GENOMIC DNA]</scope>
    <source>
        <strain evidence="3">cv. AL8/78</strain>
    </source>
</reference>
<evidence type="ECO:0000313" key="3">
    <source>
        <dbReference type="Proteomes" id="UP000015105"/>
    </source>
</evidence>
<feature type="transmembrane region" description="Helical" evidence="1">
    <location>
        <begin position="85"/>
        <end position="110"/>
    </location>
</feature>
<organism evidence="2 3">
    <name type="scientific">Aegilops tauschii subsp. strangulata</name>
    <name type="common">Goatgrass</name>
    <dbReference type="NCBI Taxonomy" id="200361"/>
    <lineage>
        <taxon>Eukaryota</taxon>
        <taxon>Viridiplantae</taxon>
        <taxon>Streptophyta</taxon>
        <taxon>Embryophyta</taxon>
        <taxon>Tracheophyta</taxon>
        <taxon>Spermatophyta</taxon>
        <taxon>Magnoliopsida</taxon>
        <taxon>Liliopsida</taxon>
        <taxon>Poales</taxon>
        <taxon>Poaceae</taxon>
        <taxon>BOP clade</taxon>
        <taxon>Pooideae</taxon>
        <taxon>Triticodae</taxon>
        <taxon>Triticeae</taxon>
        <taxon>Triticinae</taxon>
        <taxon>Aegilops</taxon>
    </lineage>
</organism>
<proteinExistence type="predicted"/>
<dbReference type="Proteomes" id="UP000015105">
    <property type="component" value="Chromosome 3D"/>
</dbReference>
<reference evidence="3" key="2">
    <citation type="journal article" date="2017" name="Nat. Plants">
        <title>The Aegilops tauschii genome reveals multiple impacts of transposons.</title>
        <authorList>
            <person name="Zhao G."/>
            <person name="Zou C."/>
            <person name="Li K."/>
            <person name="Wang K."/>
            <person name="Li T."/>
            <person name="Gao L."/>
            <person name="Zhang X."/>
            <person name="Wang H."/>
            <person name="Yang Z."/>
            <person name="Liu X."/>
            <person name="Jiang W."/>
            <person name="Mao L."/>
            <person name="Kong X."/>
            <person name="Jiao Y."/>
            <person name="Jia J."/>
        </authorList>
    </citation>
    <scope>NUCLEOTIDE SEQUENCE [LARGE SCALE GENOMIC DNA]</scope>
    <source>
        <strain evidence="3">cv. AL8/78</strain>
    </source>
</reference>
<keyword evidence="1" id="KW-1133">Transmembrane helix</keyword>
<keyword evidence="1" id="KW-0812">Transmembrane</keyword>
<keyword evidence="1" id="KW-0472">Membrane</keyword>
<keyword evidence="3" id="KW-1185">Reference proteome</keyword>
<protein>
    <submittedName>
        <fullName evidence="2">Uncharacterized protein</fullName>
    </submittedName>
</protein>
<accession>A0A453GW33</accession>
<name>A0A453GW33_AEGTS</name>
<reference evidence="2" key="3">
    <citation type="journal article" date="2017" name="Nature">
        <title>Genome sequence of the progenitor of the wheat D genome Aegilops tauschii.</title>
        <authorList>
            <person name="Luo M.C."/>
            <person name="Gu Y.Q."/>
            <person name="Puiu D."/>
            <person name="Wang H."/>
            <person name="Twardziok S.O."/>
            <person name="Deal K.R."/>
            <person name="Huo N."/>
            <person name="Zhu T."/>
            <person name="Wang L."/>
            <person name="Wang Y."/>
            <person name="McGuire P.E."/>
            <person name="Liu S."/>
            <person name="Long H."/>
            <person name="Ramasamy R.K."/>
            <person name="Rodriguez J.C."/>
            <person name="Van S.L."/>
            <person name="Yuan L."/>
            <person name="Wang Z."/>
            <person name="Xia Z."/>
            <person name="Xiao L."/>
            <person name="Anderson O.D."/>
            <person name="Ouyang S."/>
            <person name="Liang Y."/>
            <person name="Zimin A.V."/>
            <person name="Pertea G."/>
            <person name="Qi P."/>
            <person name="Bennetzen J.L."/>
            <person name="Dai X."/>
            <person name="Dawson M.W."/>
            <person name="Muller H.G."/>
            <person name="Kugler K."/>
            <person name="Rivarola-Duarte L."/>
            <person name="Spannagl M."/>
            <person name="Mayer K.F.X."/>
            <person name="Lu F.H."/>
            <person name="Bevan M.W."/>
            <person name="Leroy P."/>
            <person name="Li P."/>
            <person name="You F.M."/>
            <person name="Sun Q."/>
            <person name="Liu Z."/>
            <person name="Lyons E."/>
            <person name="Wicker T."/>
            <person name="Salzberg S.L."/>
            <person name="Devos K.M."/>
            <person name="Dvorak J."/>
        </authorList>
    </citation>
    <scope>NUCLEOTIDE SEQUENCE [LARGE SCALE GENOMIC DNA]</scope>
    <source>
        <strain evidence="2">cv. AL8/78</strain>
    </source>
</reference>
<evidence type="ECO:0000313" key="2">
    <source>
        <dbReference type="EnsemblPlants" id="AET3Gv21227100.14"/>
    </source>
</evidence>
<dbReference type="EnsemblPlants" id="AET3Gv21227100.14">
    <property type="protein sequence ID" value="AET3Gv21227100.14"/>
    <property type="gene ID" value="AET3Gv21227100"/>
</dbReference>
<dbReference type="Gramene" id="AET3Gv21227100.14">
    <property type="protein sequence ID" value="AET3Gv21227100.14"/>
    <property type="gene ID" value="AET3Gv21227100"/>
</dbReference>
<evidence type="ECO:0000256" key="1">
    <source>
        <dbReference type="SAM" id="Phobius"/>
    </source>
</evidence>
<reference evidence="2" key="4">
    <citation type="submission" date="2019-03" db="UniProtKB">
        <authorList>
            <consortium name="EnsemblPlants"/>
        </authorList>
    </citation>
    <scope>IDENTIFICATION</scope>
</reference>